<name>A0A1L9BIS5_9BACT</name>
<dbReference type="SUPFAM" id="SSF50129">
    <property type="entry name" value="GroES-like"/>
    <property type="match status" value="1"/>
</dbReference>
<dbReference type="InterPro" id="IPR013154">
    <property type="entry name" value="ADH-like_N"/>
</dbReference>
<dbReference type="InterPro" id="IPR011032">
    <property type="entry name" value="GroES-like_sf"/>
</dbReference>
<evidence type="ECO:0000313" key="2">
    <source>
        <dbReference type="EMBL" id="OJH42106.1"/>
    </source>
</evidence>
<reference evidence="2 3" key="2">
    <citation type="submission" date="2016-12" db="EMBL/GenBank/DDBJ databases">
        <title>Draft Genome Sequence of Cystobacter ferrugineus Strain Cbfe23.</title>
        <authorList>
            <person name="Akbar S."/>
            <person name="Dowd S.E."/>
            <person name="Stevens D.C."/>
        </authorList>
    </citation>
    <scope>NUCLEOTIDE SEQUENCE [LARGE SCALE GENOMIC DNA]</scope>
    <source>
        <strain evidence="2 3">Cbfe23</strain>
    </source>
</reference>
<gene>
    <name evidence="2" type="ORF">BON30_02480</name>
</gene>
<dbReference type="Pfam" id="PF08240">
    <property type="entry name" value="ADH_N"/>
    <property type="match status" value="1"/>
</dbReference>
<organism evidence="2 3">
    <name type="scientific">Cystobacter ferrugineus</name>
    <dbReference type="NCBI Taxonomy" id="83449"/>
    <lineage>
        <taxon>Bacteria</taxon>
        <taxon>Pseudomonadati</taxon>
        <taxon>Myxococcota</taxon>
        <taxon>Myxococcia</taxon>
        <taxon>Myxococcales</taxon>
        <taxon>Cystobacterineae</taxon>
        <taxon>Archangiaceae</taxon>
        <taxon>Cystobacter</taxon>
    </lineage>
</organism>
<dbReference type="SUPFAM" id="SSF51735">
    <property type="entry name" value="NAD(P)-binding Rossmann-fold domains"/>
    <property type="match status" value="1"/>
</dbReference>
<dbReference type="CDD" id="cd08276">
    <property type="entry name" value="MDR7"/>
    <property type="match status" value="1"/>
</dbReference>
<comment type="caution">
    <text evidence="2">The sequence shown here is derived from an EMBL/GenBank/DDBJ whole genome shotgun (WGS) entry which is preliminary data.</text>
</comment>
<dbReference type="STRING" id="83449.BON30_02480"/>
<dbReference type="InterPro" id="IPR020843">
    <property type="entry name" value="ER"/>
</dbReference>
<dbReference type="InterPro" id="IPR036291">
    <property type="entry name" value="NAD(P)-bd_dom_sf"/>
</dbReference>
<evidence type="ECO:0000259" key="1">
    <source>
        <dbReference type="SMART" id="SM00829"/>
    </source>
</evidence>
<dbReference type="Proteomes" id="UP000182229">
    <property type="component" value="Unassembled WGS sequence"/>
</dbReference>
<sequence length="336" mass="35313">MKTYELIRGSGVESLVLTERPVPVPGPRELLLKLRAVSLNYRDLAILRGTYGDYPRPLVPVSDGVGEVVAVGAEVRRFKVGDRVIPAYVPDWVRGGPTEENSRRRLGGPLDGLLREYACIHEEAAVAAPAHLSDVEAATLPIAGVTAWHALFTAGRVGPGDTVVVQGTGGVSLFALQLARMAGARVLVTSRSPAKLERAVALGAAAGIHTGAEPEWDARVLALTEGRGADHVVDVVGGEGVGRSIGAARVGGTVTLVGFLDSATVRFDLTRALRRVVRLQAVSVGSREDLEALGRALAVRGVRPVVDRTFSFAEAHAAYAYLASGAQFGKVVLTLP</sequence>
<dbReference type="RefSeq" id="WP_071896203.1">
    <property type="nucleotide sequence ID" value="NZ_MPIN01000001.1"/>
</dbReference>
<proteinExistence type="predicted"/>
<dbReference type="Pfam" id="PF00107">
    <property type="entry name" value="ADH_zinc_N"/>
    <property type="match status" value="1"/>
</dbReference>
<keyword evidence="3" id="KW-1185">Reference proteome</keyword>
<evidence type="ECO:0000313" key="3">
    <source>
        <dbReference type="Proteomes" id="UP000182229"/>
    </source>
</evidence>
<dbReference type="OrthoDB" id="9787435at2"/>
<accession>A0A1L9BIS5</accession>
<reference evidence="3" key="1">
    <citation type="submission" date="2016-11" db="EMBL/GenBank/DDBJ databases">
        <authorList>
            <person name="Shukria A."/>
            <person name="Stevens D.C."/>
        </authorList>
    </citation>
    <scope>NUCLEOTIDE SEQUENCE [LARGE SCALE GENOMIC DNA]</scope>
    <source>
        <strain evidence="3">Cbfe23</strain>
    </source>
</reference>
<dbReference type="PANTHER" id="PTHR45033:SF2">
    <property type="entry name" value="ZINC-TYPE ALCOHOL DEHYDROGENASE-LIKE PROTEIN C1773.06C"/>
    <property type="match status" value="1"/>
</dbReference>
<dbReference type="InterPro" id="IPR013149">
    <property type="entry name" value="ADH-like_C"/>
</dbReference>
<dbReference type="AlphaFoldDB" id="A0A1L9BIS5"/>
<dbReference type="PANTHER" id="PTHR45033">
    <property type="match status" value="1"/>
</dbReference>
<dbReference type="SMART" id="SM00829">
    <property type="entry name" value="PKS_ER"/>
    <property type="match status" value="1"/>
</dbReference>
<dbReference type="InterPro" id="IPR052711">
    <property type="entry name" value="Zinc_ADH-like"/>
</dbReference>
<dbReference type="Gene3D" id="3.90.180.10">
    <property type="entry name" value="Medium-chain alcohol dehydrogenases, catalytic domain"/>
    <property type="match status" value="1"/>
</dbReference>
<dbReference type="GO" id="GO:0016491">
    <property type="term" value="F:oxidoreductase activity"/>
    <property type="evidence" value="ECO:0007669"/>
    <property type="project" value="InterPro"/>
</dbReference>
<feature type="domain" description="Enoyl reductase (ER)" evidence="1">
    <location>
        <begin position="11"/>
        <end position="333"/>
    </location>
</feature>
<protein>
    <submittedName>
        <fullName evidence="2">NAD(P)-dependent alcohol dehydrogenase</fullName>
    </submittedName>
</protein>
<dbReference type="Gene3D" id="3.40.50.720">
    <property type="entry name" value="NAD(P)-binding Rossmann-like Domain"/>
    <property type="match status" value="1"/>
</dbReference>
<dbReference type="EMBL" id="MPIN01000001">
    <property type="protein sequence ID" value="OJH42106.1"/>
    <property type="molecule type" value="Genomic_DNA"/>
</dbReference>